<evidence type="ECO:0000313" key="3">
    <source>
        <dbReference type="EMBL" id="OKH48176.1"/>
    </source>
</evidence>
<feature type="region of interest" description="Disordered" evidence="1">
    <location>
        <begin position="1"/>
        <end position="21"/>
    </location>
</feature>
<dbReference type="STRING" id="549789.NIES30_11545"/>
<sequence length="208" mass="23344">MTQEAEGAGLSEEQYRRKMQRRQEVQQQRIAERNVEKGLVIINTGNGKGKTTAALGMVMRSLGHSYRVAIVQFIKGAWEPAEKAVLERFGDQLTFQAMGEGFTWDTQDRDRDTQTAQTAWETALSYIRNPLYKTILLDEINIALKHGFLSVDQVVAGLAEKPEMTHVILTGRGAPQALIDQADLVTEMTLVKHPFREQGIKAQPGIEY</sequence>
<dbReference type="PIRSF" id="PIRSF015617">
    <property type="entry name" value="Adensltrnsf_CobA"/>
    <property type="match status" value="1"/>
</dbReference>
<dbReference type="NCBIfam" id="TIGR00708">
    <property type="entry name" value="cobA"/>
    <property type="match status" value="1"/>
</dbReference>
<dbReference type="InterPro" id="IPR025826">
    <property type="entry name" value="Co_AT_N_dom"/>
</dbReference>
<name>A0A1U7J5Z2_9CYAN</name>
<dbReference type="GO" id="GO:0005524">
    <property type="term" value="F:ATP binding"/>
    <property type="evidence" value="ECO:0007669"/>
    <property type="project" value="InterPro"/>
</dbReference>
<dbReference type="GO" id="GO:0009236">
    <property type="term" value="P:cobalamin biosynthetic process"/>
    <property type="evidence" value="ECO:0007669"/>
    <property type="project" value="InterPro"/>
</dbReference>
<accession>A0A1U7J5Z2</accession>
<dbReference type="SUPFAM" id="SSF52540">
    <property type="entry name" value="P-loop containing nucleoside triphosphate hydrolases"/>
    <property type="match status" value="1"/>
</dbReference>
<keyword evidence="4" id="KW-1185">Reference proteome</keyword>
<dbReference type="InterPro" id="IPR003724">
    <property type="entry name" value="CblAdoTrfase_CobA"/>
</dbReference>
<feature type="domain" description="Cob(I)alamin adenosyltransferase N-terminal" evidence="2">
    <location>
        <begin position="11"/>
        <end position="30"/>
    </location>
</feature>
<reference evidence="3 4" key="1">
    <citation type="submission" date="2016-11" db="EMBL/GenBank/DDBJ databases">
        <title>Draft Genome Sequences of Nine Cyanobacterial Strains from Diverse Habitats.</title>
        <authorList>
            <person name="Zhu T."/>
            <person name="Hou S."/>
            <person name="Lu X."/>
            <person name="Hess W.R."/>
        </authorList>
    </citation>
    <scope>NUCLEOTIDE SEQUENCE [LARGE SCALE GENOMIC DNA]</scope>
    <source>
        <strain evidence="3 4">NIES-30</strain>
    </source>
</reference>
<dbReference type="NCBIfam" id="NF004637">
    <property type="entry name" value="PRK05986.1"/>
    <property type="match status" value="1"/>
</dbReference>
<keyword evidence="3" id="KW-0808">Transferase</keyword>
<proteinExistence type="predicted"/>
<dbReference type="PANTHER" id="PTHR46638:SF1">
    <property type="entry name" value="CORRINOID ADENOSYLTRANSFERASE"/>
    <property type="match status" value="1"/>
</dbReference>
<dbReference type="Proteomes" id="UP000185557">
    <property type="component" value="Unassembled WGS sequence"/>
</dbReference>
<dbReference type="Gene3D" id="3.40.50.300">
    <property type="entry name" value="P-loop containing nucleotide triphosphate hydrolases"/>
    <property type="match status" value="1"/>
</dbReference>
<evidence type="ECO:0000259" key="2">
    <source>
        <dbReference type="Pfam" id="PF12557"/>
    </source>
</evidence>
<gene>
    <name evidence="3" type="ORF">NIES30_11545</name>
</gene>
<dbReference type="EMBL" id="MRCG01000007">
    <property type="protein sequence ID" value="OKH48176.1"/>
    <property type="molecule type" value="Genomic_DNA"/>
</dbReference>
<dbReference type="Pfam" id="PF12557">
    <property type="entry name" value="Co_AT_N"/>
    <property type="match status" value="1"/>
</dbReference>
<dbReference type="PANTHER" id="PTHR46638">
    <property type="entry name" value="CORRINOID ADENOSYLTRANSFERASE"/>
    <property type="match status" value="1"/>
</dbReference>
<dbReference type="Pfam" id="PF02572">
    <property type="entry name" value="CobA_CobO_BtuR"/>
    <property type="match status" value="1"/>
</dbReference>
<comment type="caution">
    <text evidence="3">The sequence shown here is derived from an EMBL/GenBank/DDBJ whole genome shotgun (WGS) entry which is preliminary data.</text>
</comment>
<dbReference type="CDD" id="cd00561">
    <property type="entry name" value="CobA_ACA"/>
    <property type="match status" value="1"/>
</dbReference>
<evidence type="ECO:0000313" key="4">
    <source>
        <dbReference type="Proteomes" id="UP000185557"/>
    </source>
</evidence>
<evidence type="ECO:0000256" key="1">
    <source>
        <dbReference type="SAM" id="MobiDB-lite"/>
    </source>
</evidence>
<organism evidence="3 4">
    <name type="scientific">Phormidium tenue NIES-30</name>
    <dbReference type="NCBI Taxonomy" id="549789"/>
    <lineage>
        <taxon>Bacteria</taxon>
        <taxon>Bacillati</taxon>
        <taxon>Cyanobacteriota</taxon>
        <taxon>Cyanophyceae</taxon>
        <taxon>Oscillatoriophycideae</taxon>
        <taxon>Oscillatoriales</taxon>
        <taxon>Oscillatoriaceae</taxon>
        <taxon>Phormidium</taxon>
    </lineage>
</organism>
<dbReference type="InterPro" id="IPR027417">
    <property type="entry name" value="P-loop_NTPase"/>
</dbReference>
<dbReference type="GO" id="GO:0008817">
    <property type="term" value="F:corrinoid adenosyltransferase activity"/>
    <property type="evidence" value="ECO:0007669"/>
    <property type="project" value="InterPro"/>
</dbReference>
<dbReference type="AlphaFoldDB" id="A0A1U7J5Z2"/>
<protein>
    <submittedName>
        <fullName evidence="3">Cob(I)yrinic acid a,c-diamide adenosyltransferase</fullName>
    </submittedName>
</protein>